<reference evidence="6 7" key="1">
    <citation type="submission" date="2017-07" db="EMBL/GenBank/DDBJ databases">
        <title>Phylogenetic study on the rhizospheric bacterium Ochrobactrum sp. A44.</title>
        <authorList>
            <person name="Krzyzanowska D.M."/>
            <person name="Ossowicki A."/>
            <person name="Rajewska M."/>
            <person name="Maciag T."/>
            <person name="Kaczynski Z."/>
            <person name="Czerwicka M."/>
            <person name="Jafra S."/>
        </authorList>
    </citation>
    <scope>NUCLEOTIDE SEQUENCE [LARGE SCALE GENOMIC DNA]</scope>
    <source>
        <strain evidence="6 7">CCUG 30717</strain>
    </source>
</reference>
<gene>
    <name evidence="6" type="ORF">CEV34_5107</name>
</gene>
<evidence type="ECO:0000256" key="4">
    <source>
        <dbReference type="SAM" id="MobiDB-lite"/>
    </source>
</evidence>
<dbReference type="Pfam" id="PF12833">
    <property type="entry name" value="HTH_18"/>
    <property type="match status" value="1"/>
</dbReference>
<protein>
    <submittedName>
        <fullName evidence="6">Helix-turn-helix domain protein</fullName>
    </submittedName>
</protein>
<evidence type="ECO:0000256" key="1">
    <source>
        <dbReference type="ARBA" id="ARBA00023015"/>
    </source>
</evidence>
<dbReference type="EMBL" id="NNRM01000048">
    <property type="protein sequence ID" value="OYR21311.1"/>
    <property type="molecule type" value="Genomic_DNA"/>
</dbReference>
<dbReference type="InterPro" id="IPR018060">
    <property type="entry name" value="HTH_AraC"/>
</dbReference>
<organism evidence="6 7">
    <name type="scientific">Brucella pseudogrignonensis</name>
    <dbReference type="NCBI Taxonomy" id="419475"/>
    <lineage>
        <taxon>Bacteria</taxon>
        <taxon>Pseudomonadati</taxon>
        <taxon>Pseudomonadota</taxon>
        <taxon>Alphaproteobacteria</taxon>
        <taxon>Hyphomicrobiales</taxon>
        <taxon>Brucellaceae</taxon>
        <taxon>Brucella/Ochrobactrum group</taxon>
        <taxon>Brucella</taxon>
    </lineage>
</organism>
<evidence type="ECO:0000256" key="2">
    <source>
        <dbReference type="ARBA" id="ARBA00023125"/>
    </source>
</evidence>
<dbReference type="SMART" id="SM00342">
    <property type="entry name" value="HTH_ARAC"/>
    <property type="match status" value="1"/>
</dbReference>
<dbReference type="AlphaFoldDB" id="A0A256G3S3"/>
<sequence>MPCNNENSRKNKESVQAGSRKNEEKNWVEPDNLGKSFFSYGVQQPGVRRYVSKYALIIILLESVRNLKWKVADNHELTANCIAGTIFFVPAETELTFSWPDSVEYLLVTIPETNHSISDLAKASAESVKTRGEIVSFSSKPCLQISQLVVGCLRDAHDSDESYLSALHSVVIHILLRSEDFVGRPGPSLVGLSAYATRQIESYLAENFNRPLSVPDMAVTLGISAGHFATCFRESFGQTPHQYLMNLRLNKAERLLKETEIPINAIAAQLSFSSQSHLTTALRKYRQLTPGEIRRRGSRQRNNPLGKA</sequence>
<keyword evidence="3" id="KW-0804">Transcription</keyword>
<evidence type="ECO:0000256" key="3">
    <source>
        <dbReference type="ARBA" id="ARBA00023163"/>
    </source>
</evidence>
<dbReference type="Gene3D" id="1.10.10.60">
    <property type="entry name" value="Homeodomain-like"/>
    <property type="match status" value="2"/>
</dbReference>
<dbReference type="GO" id="GO:0043565">
    <property type="term" value="F:sequence-specific DNA binding"/>
    <property type="evidence" value="ECO:0007669"/>
    <property type="project" value="InterPro"/>
</dbReference>
<dbReference type="PANTHER" id="PTHR46796:SF14">
    <property type="entry name" value="TRANSCRIPTIONAL REGULATORY PROTEIN"/>
    <property type="match status" value="1"/>
</dbReference>
<keyword evidence="7" id="KW-1185">Reference proteome</keyword>
<dbReference type="InterPro" id="IPR050204">
    <property type="entry name" value="AraC_XylS_family_regulators"/>
</dbReference>
<dbReference type="PROSITE" id="PS01124">
    <property type="entry name" value="HTH_ARAC_FAMILY_2"/>
    <property type="match status" value="1"/>
</dbReference>
<evidence type="ECO:0000259" key="5">
    <source>
        <dbReference type="PROSITE" id="PS01124"/>
    </source>
</evidence>
<evidence type="ECO:0000313" key="7">
    <source>
        <dbReference type="Proteomes" id="UP000216188"/>
    </source>
</evidence>
<dbReference type="PANTHER" id="PTHR46796">
    <property type="entry name" value="HTH-TYPE TRANSCRIPTIONAL ACTIVATOR RHAS-RELATED"/>
    <property type="match status" value="1"/>
</dbReference>
<evidence type="ECO:0000313" key="6">
    <source>
        <dbReference type="EMBL" id="OYR21311.1"/>
    </source>
</evidence>
<dbReference type="InterPro" id="IPR009057">
    <property type="entry name" value="Homeodomain-like_sf"/>
</dbReference>
<proteinExistence type="predicted"/>
<keyword evidence="1" id="KW-0805">Transcription regulation</keyword>
<name>A0A256G3S3_9HYPH</name>
<dbReference type="SUPFAM" id="SSF46689">
    <property type="entry name" value="Homeodomain-like"/>
    <property type="match status" value="2"/>
</dbReference>
<feature type="region of interest" description="Disordered" evidence="4">
    <location>
        <begin position="1"/>
        <end position="26"/>
    </location>
</feature>
<dbReference type="Proteomes" id="UP000216188">
    <property type="component" value="Unassembled WGS sequence"/>
</dbReference>
<feature type="region of interest" description="Disordered" evidence="4">
    <location>
        <begin position="289"/>
        <end position="308"/>
    </location>
</feature>
<dbReference type="GO" id="GO:0003700">
    <property type="term" value="F:DNA-binding transcription factor activity"/>
    <property type="evidence" value="ECO:0007669"/>
    <property type="project" value="InterPro"/>
</dbReference>
<feature type="domain" description="HTH araC/xylS-type" evidence="5">
    <location>
        <begin position="198"/>
        <end position="296"/>
    </location>
</feature>
<dbReference type="STRING" id="419475.A8A54_14265"/>
<keyword evidence="2" id="KW-0238">DNA-binding</keyword>
<accession>A0A256G3S3</accession>
<comment type="caution">
    <text evidence="6">The sequence shown here is derived from an EMBL/GenBank/DDBJ whole genome shotgun (WGS) entry which is preliminary data.</text>
</comment>